<dbReference type="AlphaFoldDB" id="A0A9P9BTH1"/>
<comment type="caution">
    <text evidence="1">The sequence shown here is derived from an EMBL/GenBank/DDBJ whole genome shotgun (WGS) entry which is preliminary data.</text>
</comment>
<organism evidence="1 2">
    <name type="scientific">Microdochium trichocladiopsis</name>
    <dbReference type="NCBI Taxonomy" id="1682393"/>
    <lineage>
        <taxon>Eukaryota</taxon>
        <taxon>Fungi</taxon>
        <taxon>Dikarya</taxon>
        <taxon>Ascomycota</taxon>
        <taxon>Pezizomycotina</taxon>
        <taxon>Sordariomycetes</taxon>
        <taxon>Xylariomycetidae</taxon>
        <taxon>Xylariales</taxon>
        <taxon>Microdochiaceae</taxon>
        <taxon>Microdochium</taxon>
    </lineage>
</organism>
<proteinExistence type="predicted"/>
<sequence length="65" mass="7278">MADDSVRAERQLYPAFSARPRLCHDIKVFAIYRGKTNACPVCSCQDLANIRHRHPQPTLPNAGSL</sequence>
<dbReference type="EMBL" id="JAGTJQ010000006">
    <property type="protein sequence ID" value="KAH7029846.1"/>
    <property type="molecule type" value="Genomic_DNA"/>
</dbReference>
<reference evidence="1" key="1">
    <citation type="journal article" date="2021" name="Nat. Commun.">
        <title>Genetic determinants of endophytism in the Arabidopsis root mycobiome.</title>
        <authorList>
            <person name="Mesny F."/>
            <person name="Miyauchi S."/>
            <person name="Thiergart T."/>
            <person name="Pickel B."/>
            <person name="Atanasova L."/>
            <person name="Karlsson M."/>
            <person name="Huettel B."/>
            <person name="Barry K.W."/>
            <person name="Haridas S."/>
            <person name="Chen C."/>
            <person name="Bauer D."/>
            <person name="Andreopoulos W."/>
            <person name="Pangilinan J."/>
            <person name="LaButti K."/>
            <person name="Riley R."/>
            <person name="Lipzen A."/>
            <person name="Clum A."/>
            <person name="Drula E."/>
            <person name="Henrissat B."/>
            <person name="Kohler A."/>
            <person name="Grigoriev I.V."/>
            <person name="Martin F.M."/>
            <person name="Hacquard S."/>
        </authorList>
    </citation>
    <scope>NUCLEOTIDE SEQUENCE</scope>
    <source>
        <strain evidence="1">MPI-CAGE-CH-0230</strain>
    </source>
</reference>
<dbReference type="GeneID" id="70183889"/>
<evidence type="ECO:0000313" key="1">
    <source>
        <dbReference type="EMBL" id="KAH7029846.1"/>
    </source>
</evidence>
<dbReference type="RefSeq" id="XP_046012134.1">
    <property type="nucleotide sequence ID" value="XM_046154343.1"/>
</dbReference>
<name>A0A9P9BTH1_9PEZI</name>
<accession>A0A9P9BTH1</accession>
<gene>
    <name evidence="1" type="ORF">B0I36DRAFT_326418</name>
</gene>
<evidence type="ECO:0000313" key="2">
    <source>
        <dbReference type="Proteomes" id="UP000756346"/>
    </source>
</evidence>
<dbReference type="Proteomes" id="UP000756346">
    <property type="component" value="Unassembled WGS sequence"/>
</dbReference>
<keyword evidence="2" id="KW-1185">Reference proteome</keyword>
<protein>
    <submittedName>
        <fullName evidence="1">Uncharacterized protein</fullName>
    </submittedName>
</protein>